<organism evidence="2 3">
    <name type="scientific">Paraburkholderia dipogonis</name>
    <dbReference type="NCBI Taxonomy" id="1211383"/>
    <lineage>
        <taxon>Bacteria</taxon>
        <taxon>Pseudomonadati</taxon>
        <taxon>Pseudomonadota</taxon>
        <taxon>Betaproteobacteria</taxon>
        <taxon>Burkholderiales</taxon>
        <taxon>Burkholderiaceae</taxon>
        <taxon>Paraburkholderia</taxon>
    </lineage>
</organism>
<comment type="caution">
    <text evidence="2">The sequence shown here is derived from an EMBL/GenBank/DDBJ whole genome shotgun (WGS) entry which is preliminary data.</text>
</comment>
<evidence type="ECO:0000313" key="3">
    <source>
        <dbReference type="Proteomes" id="UP000297385"/>
    </source>
</evidence>
<dbReference type="PANTHER" id="PTHR43798:SF33">
    <property type="entry name" value="HYDROLASE, PUTATIVE (AFU_ORTHOLOGUE AFUA_2G14860)-RELATED"/>
    <property type="match status" value="1"/>
</dbReference>
<sequence length="272" mass="29287">MNKTMPLVMIHGLFGSQSFYAPNRRIADVDVHTPDLLGYGMLGSTAVEPITLTRQAEHVIRYVRERAGAPCVLLGHSVGGAIAMLAAASAPELVCGVINVEGNFTLEDAFWCRKIANLDAAAWRAEHARLVADPQGWLTNGGIAVTPQRLEWARAVLENQPHQTIQAMALAVVRETGAPGFRSSVRTVVEHGTPLFMLAGERSASGWHAPDWAYAAARSYVIQPEVGHMMMLEEPDEFCRIIAAMVAQIAACPHGGSVSSTAAKSGFMEMKV</sequence>
<dbReference type="InterPro" id="IPR050266">
    <property type="entry name" value="AB_hydrolase_sf"/>
</dbReference>
<feature type="domain" description="AB hydrolase-1" evidence="1">
    <location>
        <begin position="7"/>
        <end position="240"/>
    </location>
</feature>
<accession>A0A4Y8N4C3</accession>
<dbReference type="Proteomes" id="UP000297385">
    <property type="component" value="Unassembled WGS sequence"/>
</dbReference>
<dbReference type="GO" id="GO:0016020">
    <property type="term" value="C:membrane"/>
    <property type="evidence" value="ECO:0007669"/>
    <property type="project" value="TreeGrafter"/>
</dbReference>
<proteinExistence type="predicted"/>
<dbReference type="RefSeq" id="WP_134456468.1">
    <property type="nucleotide sequence ID" value="NZ_JBHMFL010000130.1"/>
</dbReference>
<protein>
    <submittedName>
        <fullName evidence="2">Alpha/beta hydrolase</fullName>
    </submittedName>
</protein>
<evidence type="ECO:0000313" key="2">
    <source>
        <dbReference type="EMBL" id="TFE44660.1"/>
    </source>
</evidence>
<dbReference type="Pfam" id="PF12697">
    <property type="entry name" value="Abhydrolase_6"/>
    <property type="match status" value="1"/>
</dbReference>
<dbReference type="Gene3D" id="3.40.50.1820">
    <property type="entry name" value="alpha/beta hydrolase"/>
    <property type="match status" value="1"/>
</dbReference>
<keyword evidence="2" id="KW-0378">Hydrolase</keyword>
<dbReference type="SUPFAM" id="SSF53474">
    <property type="entry name" value="alpha/beta-Hydrolases"/>
    <property type="match status" value="1"/>
</dbReference>
<dbReference type="InterPro" id="IPR029058">
    <property type="entry name" value="AB_hydrolase_fold"/>
</dbReference>
<dbReference type="AlphaFoldDB" id="A0A4Y8N4C3"/>
<dbReference type="GeneID" id="97311207"/>
<gene>
    <name evidence="2" type="ORF">E2553_06275</name>
</gene>
<dbReference type="PANTHER" id="PTHR43798">
    <property type="entry name" value="MONOACYLGLYCEROL LIPASE"/>
    <property type="match status" value="1"/>
</dbReference>
<reference evidence="2 3" key="1">
    <citation type="submission" date="2019-03" db="EMBL/GenBank/DDBJ databases">
        <title>Complete Genome Sequence of Paraburkholderia dipogonis ICMP 19430T, a Nitrogen-fixing Symbiont of the South African Invasive Legume Dipogon lignosus in New Zealand.</title>
        <authorList>
            <person name="De Meyer S.E."/>
        </authorList>
    </citation>
    <scope>NUCLEOTIDE SEQUENCE [LARGE SCALE GENOMIC DNA]</scope>
    <source>
        <strain evidence="2 3">ICMP 19430</strain>
    </source>
</reference>
<dbReference type="GO" id="GO:0016787">
    <property type="term" value="F:hydrolase activity"/>
    <property type="evidence" value="ECO:0007669"/>
    <property type="project" value="UniProtKB-KW"/>
</dbReference>
<name>A0A4Y8N4C3_9BURK</name>
<evidence type="ECO:0000259" key="1">
    <source>
        <dbReference type="Pfam" id="PF12697"/>
    </source>
</evidence>
<dbReference type="InterPro" id="IPR000073">
    <property type="entry name" value="AB_hydrolase_1"/>
</dbReference>
<dbReference type="EMBL" id="SNVI01000001">
    <property type="protein sequence ID" value="TFE44660.1"/>
    <property type="molecule type" value="Genomic_DNA"/>
</dbReference>